<dbReference type="Gene3D" id="3.40.50.10540">
    <property type="entry name" value="Crotonobetainyl-coa:carnitine coa-transferase, domain 1"/>
    <property type="match status" value="1"/>
</dbReference>
<dbReference type="Proteomes" id="UP001383192">
    <property type="component" value="Unassembled WGS sequence"/>
</dbReference>
<keyword evidence="4" id="KW-1185">Reference proteome</keyword>
<dbReference type="InterPro" id="IPR003673">
    <property type="entry name" value="CoA-Trfase_fam_III"/>
</dbReference>
<evidence type="ECO:0000313" key="4">
    <source>
        <dbReference type="Proteomes" id="UP001383192"/>
    </source>
</evidence>
<dbReference type="PANTHER" id="PTHR48228">
    <property type="entry name" value="SUCCINYL-COA--D-CITRAMALATE COA-TRANSFERASE"/>
    <property type="match status" value="1"/>
</dbReference>
<gene>
    <name evidence="3" type="ORF">VNI00_007976</name>
</gene>
<dbReference type="InterPro" id="IPR023606">
    <property type="entry name" value="CoA-Trfase_III_dom_1_sf"/>
</dbReference>
<dbReference type="GO" id="GO:0003824">
    <property type="term" value="F:catalytic activity"/>
    <property type="evidence" value="ECO:0007669"/>
    <property type="project" value="InterPro"/>
</dbReference>
<reference evidence="3 4" key="1">
    <citation type="submission" date="2024-01" db="EMBL/GenBank/DDBJ databases">
        <title>A draft genome for a cacao thread blight-causing isolate of Paramarasmius palmivorus.</title>
        <authorList>
            <person name="Baruah I.K."/>
            <person name="Bukari Y."/>
            <person name="Amoako-Attah I."/>
            <person name="Meinhardt L.W."/>
            <person name="Bailey B.A."/>
            <person name="Cohen S.P."/>
        </authorList>
    </citation>
    <scope>NUCLEOTIDE SEQUENCE [LARGE SCALE GENOMIC DNA]</scope>
    <source>
        <strain evidence="3 4">GH-12</strain>
    </source>
</reference>
<protein>
    <recommendedName>
        <fullName evidence="5">Alpha-methylacyl-CoA racemase</fullName>
    </recommendedName>
</protein>
<feature type="region of interest" description="Disordered" evidence="2">
    <location>
        <begin position="308"/>
        <end position="329"/>
    </location>
</feature>
<dbReference type="PANTHER" id="PTHR48228:SF5">
    <property type="entry name" value="ALPHA-METHYLACYL-COA RACEMASE"/>
    <property type="match status" value="1"/>
</dbReference>
<dbReference type="InterPro" id="IPR050509">
    <property type="entry name" value="CoA-transferase_III"/>
</dbReference>
<evidence type="ECO:0000313" key="3">
    <source>
        <dbReference type="EMBL" id="KAK7044254.1"/>
    </source>
</evidence>
<dbReference type="SUPFAM" id="SSF89796">
    <property type="entry name" value="CoA-transferase family III (CaiB/BaiF)"/>
    <property type="match status" value="1"/>
</dbReference>
<comment type="similarity">
    <text evidence="1">Belongs to the CoA-transferase III family.</text>
</comment>
<proteinExistence type="inferred from homology"/>
<dbReference type="EMBL" id="JAYKXP010000026">
    <property type="protein sequence ID" value="KAK7044254.1"/>
    <property type="molecule type" value="Genomic_DNA"/>
</dbReference>
<comment type="caution">
    <text evidence="3">The sequence shown here is derived from an EMBL/GenBank/DDBJ whole genome shotgun (WGS) entry which is preliminary data.</text>
</comment>
<dbReference type="Gene3D" id="3.30.1540.10">
    <property type="entry name" value="formyl-coa transferase, domain 3"/>
    <property type="match status" value="1"/>
</dbReference>
<organism evidence="3 4">
    <name type="scientific">Paramarasmius palmivorus</name>
    <dbReference type="NCBI Taxonomy" id="297713"/>
    <lineage>
        <taxon>Eukaryota</taxon>
        <taxon>Fungi</taxon>
        <taxon>Dikarya</taxon>
        <taxon>Basidiomycota</taxon>
        <taxon>Agaricomycotina</taxon>
        <taxon>Agaricomycetes</taxon>
        <taxon>Agaricomycetidae</taxon>
        <taxon>Agaricales</taxon>
        <taxon>Marasmiineae</taxon>
        <taxon>Marasmiaceae</taxon>
        <taxon>Paramarasmius</taxon>
    </lineage>
</organism>
<evidence type="ECO:0008006" key="5">
    <source>
        <dbReference type="Google" id="ProtNLM"/>
    </source>
</evidence>
<sequence length="376" mass="40373">MALDGIKVVEASLAPGPFAGLILADNGASVIRIDRPGSISSDTLCRGKRSIAINPKISSGKDTLLKLISSADVLIDPYRPGVLERLGLGPEVFLGTEGKGGLNPRLIYARMSGFPRTGRQKDMAGHDINYLASSGVLSMLPGTPDRPAFPLNILADFAGGGLTCASGVLLALLARNQTGRGQVVNTDMYPALPTFAGPRGTNLLDGGAPFYSIYPCKDGAWMSVGCLEPQFFRAFIEGFVKALPSEFRDGYGWTPTPETQGVHDEWPRLKDYLEKGFRTRDRDEWAQVFHGTDACAVPVLTPQEAVERESFDSVPTPHPHVVGSRERKASGVSSPGAFILMPGQHTDEILRELGLSDAEKEILSRDKAIDGVKAKL</sequence>
<evidence type="ECO:0000256" key="1">
    <source>
        <dbReference type="ARBA" id="ARBA00008383"/>
    </source>
</evidence>
<dbReference type="AlphaFoldDB" id="A0AAW0CZK8"/>
<dbReference type="InterPro" id="IPR044855">
    <property type="entry name" value="CoA-Trfase_III_dom3_sf"/>
</dbReference>
<dbReference type="Pfam" id="PF02515">
    <property type="entry name" value="CoA_transf_3"/>
    <property type="match status" value="1"/>
</dbReference>
<accession>A0AAW0CZK8</accession>
<evidence type="ECO:0000256" key="2">
    <source>
        <dbReference type="SAM" id="MobiDB-lite"/>
    </source>
</evidence>
<name>A0AAW0CZK8_9AGAR</name>